<dbReference type="RefSeq" id="WP_379954816.1">
    <property type="nucleotide sequence ID" value="NZ_JAUYVI010000002.1"/>
</dbReference>
<dbReference type="PRINTS" id="PR01790">
    <property type="entry name" value="SMP30FAMILY"/>
</dbReference>
<organism evidence="3 4">
    <name type="scientific">Dongia sedimenti</name>
    <dbReference type="NCBI Taxonomy" id="3064282"/>
    <lineage>
        <taxon>Bacteria</taxon>
        <taxon>Pseudomonadati</taxon>
        <taxon>Pseudomonadota</taxon>
        <taxon>Alphaproteobacteria</taxon>
        <taxon>Rhodospirillales</taxon>
        <taxon>Dongiaceae</taxon>
        <taxon>Dongia</taxon>
    </lineage>
</organism>
<evidence type="ECO:0000313" key="4">
    <source>
        <dbReference type="Proteomes" id="UP001230156"/>
    </source>
</evidence>
<dbReference type="Gene3D" id="2.120.10.30">
    <property type="entry name" value="TolB, C-terminal domain"/>
    <property type="match status" value="1"/>
</dbReference>
<dbReference type="PANTHER" id="PTHR10907">
    <property type="entry name" value="REGUCALCIN"/>
    <property type="match status" value="1"/>
</dbReference>
<dbReference type="EC" id="3.1.1.99" evidence="3"/>
<keyword evidence="4" id="KW-1185">Reference proteome</keyword>
<keyword evidence="3" id="KW-0378">Hydrolase</keyword>
<name>A0ABU0YI71_9PROT</name>
<dbReference type="InterPro" id="IPR013658">
    <property type="entry name" value="SGL"/>
</dbReference>
<dbReference type="Proteomes" id="UP001230156">
    <property type="component" value="Unassembled WGS sequence"/>
</dbReference>
<dbReference type="InterPro" id="IPR011042">
    <property type="entry name" value="6-blade_b-propeller_TolB-like"/>
</dbReference>
<comment type="caution">
    <text evidence="3">The sequence shown here is derived from an EMBL/GenBank/DDBJ whole genome shotgun (WGS) entry which is preliminary data.</text>
</comment>
<dbReference type="PANTHER" id="PTHR10907:SF47">
    <property type="entry name" value="REGUCALCIN"/>
    <property type="match status" value="1"/>
</dbReference>
<dbReference type="Pfam" id="PF08450">
    <property type="entry name" value="SGL"/>
    <property type="match status" value="1"/>
</dbReference>
<dbReference type="InterPro" id="IPR005511">
    <property type="entry name" value="SMP-30"/>
</dbReference>
<dbReference type="EMBL" id="JAUYVI010000002">
    <property type="protein sequence ID" value="MDQ7247415.1"/>
    <property type="molecule type" value="Genomic_DNA"/>
</dbReference>
<dbReference type="SUPFAM" id="SSF63829">
    <property type="entry name" value="Calcium-dependent phosphotriesterase"/>
    <property type="match status" value="1"/>
</dbReference>
<evidence type="ECO:0000256" key="1">
    <source>
        <dbReference type="ARBA" id="ARBA00008853"/>
    </source>
</evidence>
<comment type="similarity">
    <text evidence="1">Belongs to the SMP-30/CGR1 family.</text>
</comment>
<dbReference type="GO" id="GO:0016787">
    <property type="term" value="F:hydrolase activity"/>
    <property type="evidence" value="ECO:0007669"/>
    <property type="project" value="UniProtKB-KW"/>
</dbReference>
<protein>
    <submittedName>
        <fullName evidence="3">SMP-30/gluconolactonase/LRE family protein</fullName>
        <ecNumber evidence="3">3.1.1.99</ecNumber>
    </submittedName>
</protein>
<proteinExistence type="inferred from homology"/>
<evidence type="ECO:0000259" key="2">
    <source>
        <dbReference type="Pfam" id="PF08450"/>
    </source>
</evidence>
<reference evidence="4" key="1">
    <citation type="submission" date="2023-08" db="EMBL/GenBank/DDBJ databases">
        <title>Rhodospirillaceae gen. nov., a novel taxon isolated from the Yangtze River Yuezi River estuary sludge.</title>
        <authorList>
            <person name="Ruan L."/>
        </authorList>
    </citation>
    <scope>NUCLEOTIDE SEQUENCE [LARGE SCALE GENOMIC DNA]</scope>
    <source>
        <strain evidence="4">R-7</strain>
    </source>
</reference>
<sequence length="293" mass="32280">MTEVRCLLEKRSVLGEGPIWRPRENSLYWIDLKAPAIYCFDVITRQNRQVPAALGKTIGGMVFARDGRMIVVDAEGVHDLNRSGHRNLLVNPESDQVGNAFNDAKCDPKGRLWSGTADIGETRQSGSLYVIEGQGQRRVRRIDSGIICSNGPAFAPDGRQAYFTDSFAQEIYCYDVDLDTGLIGARKSFFRCSPEAGYPDGMTVDSEGYLWCCNWDGWSVTRYSQTGEIDRVLKVPVPRPTSVCFGGPRMDQLFITSASDGLSADQLREAPLSGSLFVCEPGVKGLLDAEFNG</sequence>
<accession>A0ABU0YI71</accession>
<feature type="domain" description="SMP-30/Gluconolactonase/LRE-like region" evidence="2">
    <location>
        <begin position="14"/>
        <end position="259"/>
    </location>
</feature>
<evidence type="ECO:0000313" key="3">
    <source>
        <dbReference type="EMBL" id="MDQ7247415.1"/>
    </source>
</evidence>
<gene>
    <name evidence="3" type="ORF">Q8A70_07040</name>
</gene>